<dbReference type="GO" id="GO:0043335">
    <property type="term" value="P:protein unfolding"/>
    <property type="evidence" value="ECO:0007669"/>
    <property type="project" value="UniProtKB-UniRule"/>
</dbReference>
<dbReference type="InterPro" id="IPR003959">
    <property type="entry name" value="ATPase_AAA_core"/>
</dbReference>
<keyword evidence="6 9" id="KW-0647">Proteasome</keyword>
<evidence type="ECO:0000256" key="5">
    <source>
        <dbReference type="ARBA" id="ARBA00022840"/>
    </source>
</evidence>
<dbReference type="InterPro" id="IPR012340">
    <property type="entry name" value="NA-bd_OB-fold"/>
</dbReference>
<dbReference type="Proteomes" id="UP000199112">
    <property type="component" value="Unassembled WGS sequence"/>
</dbReference>
<protein>
    <recommendedName>
        <fullName evidence="9">Proteasome-activating nucleotidase</fullName>
        <shortName evidence="9">PAN</shortName>
    </recommendedName>
    <alternativeName>
        <fullName evidence="9">Proteasomal ATPase</fullName>
    </alternativeName>
    <alternativeName>
        <fullName evidence="9">Proteasome regulatory ATPase</fullName>
    </alternativeName>
    <alternativeName>
        <fullName evidence="9">Proteasome regulatory particle</fullName>
    </alternativeName>
</protein>
<dbReference type="InterPro" id="IPR003593">
    <property type="entry name" value="AAA+_ATPase"/>
</dbReference>
<keyword evidence="14" id="KW-1185">Reference proteome</keyword>
<dbReference type="SUPFAM" id="SSF52540">
    <property type="entry name" value="P-loop containing nucleoside triphosphate hydrolases"/>
    <property type="match status" value="1"/>
</dbReference>
<dbReference type="NCBIfam" id="NF047747">
    <property type="entry name" value="PrtsmActNtasePan2"/>
    <property type="match status" value="1"/>
</dbReference>
<dbReference type="Gene3D" id="3.40.50.300">
    <property type="entry name" value="P-loop containing nucleotide triphosphate hydrolases"/>
    <property type="match status" value="1"/>
</dbReference>
<dbReference type="GO" id="GO:0022623">
    <property type="term" value="C:proteasome-activating nucleotidase complex"/>
    <property type="evidence" value="ECO:0007669"/>
    <property type="project" value="UniProtKB-UniRule"/>
</dbReference>
<dbReference type="GO" id="GO:0005737">
    <property type="term" value="C:cytoplasm"/>
    <property type="evidence" value="ECO:0007669"/>
    <property type="project" value="UniProtKB-SubCell"/>
</dbReference>
<dbReference type="InterPro" id="IPR050221">
    <property type="entry name" value="26S_Proteasome_ATPase"/>
</dbReference>
<keyword evidence="3 9" id="KW-0963">Cytoplasm</keyword>
<proteinExistence type="inferred from homology"/>
<feature type="compositionally biased region" description="Basic and acidic residues" evidence="11">
    <location>
        <begin position="9"/>
        <end position="21"/>
    </location>
</feature>
<sequence>MSRSPSIPDRPHRDIDPDLPDSERLEALHGHFSDLVDVNEQLASQLEQAQDRREQLRERVDRVERENETLKGSSLYIATVEDVLDNDEVVVKQHGNNQEVLTDVSPRMLERLEAGDRVAVNDSFAVQTILDAETDARAQSMEISERPQVTYGEIGGIDEQIREVREAVEQPLAEPELFEDVGIEPPSGVLLHGPPGTGKTMLAKAVANETNATFIKMAGSELVRKFIGEGSRLVRDLFEMAREREPAIIFIDEIDAIATTRTESKTSGDAEVQRTMMQLLSEMDGFDARGEIRIIAATNRFDMLDRAILRPGRFDRLIEVPEADQEGREQILQIHTRGMNVDDEVDFDDLAEETDGYSGAEIESLTTEAGMFAIRNDREEVHHEDFLNAIEKIEDDDSSDVISSAGYFYQ</sequence>
<evidence type="ECO:0000256" key="6">
    <source>
        <dbReference type="ARBA" id="ARBA00022942"/>
    </source>
</evidence>
<feature type="coiled-coil region" evidence="9">
    <location>
        <begin position="32"/>
        <end position="73"/>
    </location>
</feature>
<accession>A0A1H6FS93</accession>
<dbReference type="HAMAP" id="MF_00553">
    <property type="entry name" value="PAN"/>
    <property type="match status" value="1"/>
</dbReference>
<evidence type="ECO:0000256" key="3">
    <source>
        <dbReference type="ARBA" id="ARBA00022490"/>
    </source>
</evidence>
<evidence type="ECO:0000256" key="10">
    <source>
        <dbReference type="RuleBase" id="RU003651"/>
    </source>
</evidence>
<comment type="similarity">
    <text evidence="2 9 10">Belongs to the AAA ATPase family.</text>
</comment>
<feature type="region of interest" description="Disordered" evidence="11">
    <location>
        <begin position="1"/>
        <end position="21"/>
    </location>
</feature>
<dbReference type="GO" id="GO:0005524">
    <property type="term" value="F:ATP binding"/>
    <property type="evidence" value="ECO:0007669"/>
    <property type="project" value="UniProtKB-UniRule"/>
</dbReference>
<dbReference type="EMBL" id="FNWL01000001">
    <property type="protein sequence ID" value="SEH13018.1"/>
    <property type="molecule type" value="Genomic_DNA"/>
</dbReference>
<keyword evidence="5 9" id="KW-0067">ATP-binding</keyword>
<dbReference type="InterPro" id="IPR003960">
    <property type="entry name" value="ATPase_AAA_CS"/>
</dbReference>
<dbReference type="AlphaFoldDB" id="A0A1H6FS93"/>
<dbReference type="PANTHER" id="PTHR23073">
    <property type="entry name" value="26S PROTEASOME REGULATORY SUBUNIT"/>
    <property type="match status" value="1"/>
</dbReference>
<dbReference type="OrthoDB" id="77269at2157"/>
<name>A0A1H6FS93_9EURY</name>
<dbReference type="NCBIfam" id="NF003069">
    <property type="entry name" value="PRK03992.1"/>
    <property type="match status" value="1"/>
</dbReference>
<feature type="domain" description="AAA+ ATPase" evidence="12">
    <location>
        <begin position="185"/>
        <end position="324"/>
    </location>
</feature>
<dbReference type="Pfam" id="PF00004">
    <property type="entry name" value="AAA"/>
    <property type="match status" value="1"/>
</dbReference>
<dbReference type="Gene3D" id="1.10.8.60">
    <property type="match status" value="1"/>
</dbReference>
<evidence type="ECO:0000256" key="8">
    <source>
        <dbReference type="ARBA" id="ARBA00023186"/>
    </source>
</evidence>
<feature type="binding site" evidence="9">
    <location>
        <position position="335"/>
    </location>
    <ligand>
        <name>ATP</name>
        <dbReference type="ChEBI" id="CHEBI:30616"/>
    </ligand>
</feature>
<dbReference type="GO" id="GO:0016887">
    <property type="term" value="F:ATP hydrolysis activity"/>
    <property type="evidence" value="ECO:0007669"/>
    <property type="project" value="UniProtKB-UniRule"/>
</dbReference>
<comment type="domain">
    <text evidence="9">Consists of three main regions, an N-terminal coiled-coil domain that may assist in substrate recognition, an interdomain involved in PAN hexamerization, and a C-terminal ATPase domain of the AAA type.</text>
</comment>
<dbReference type="GO" id="GO:0010498">
    <property type="term" value="P:proteasomal protein catabolic process"/>
    <property type="evidence" value="ECO:0007669"/>
    <property type="project" value="UniProtKB-UniRule"/>
</dbReference>
<evidence type="ECO:0000256" key="4">
    <source>
        <dbReference type="ARBA" id="ARBA00022741"/>
    </source>
</evidence>
<evidence type="ECO:0000256" key="2">
    <source>
        <dbReference type="ARBA" id="ARBA00006914"/>
    </source>
</evidence>
<dbReference type="FunFam" id="3.40.50.300:FF:000033">
    <property type="entry name" value="26S protease regulatory subunit 6B"/>
    <property type="match status" value="1"/>
</dbReference>
<dbReference type="InterPro" id="IPR032501">
    <property type="entry name" value="Prot_ATP_ID_OB_2nd"/>
</dbReference>
<evidence type="ECO:0000256" key="1">
    <source>
        <dbReference type="ARBA" id="ARBA00004496"/>
    </source>
</evidence>
<dbReference type="Pfam" id="PF17862">
    <property type="entry name" value="AAA_lid_3"/>
    <property type="match status" value="1"/>
</dbReference>
<evidence type="ECO:0000259" key="12">
    <source>
        <dbReference type="SMART" id="SM00382"/>
    </source>
</evidence>
<gene>
    <name evidence="9" type="primary">pan</name>
    <name evidence="13" type="ORF">SAMN04487967_1094</name>
</gene>
<evidence type="ECO:0000256" key="9">
    <source>
        <dbReference type="HAMAP-Rule" id="MF_00553"/>
    </source>
</evidence>
<keyword evidence="7 9" id="KW-0175">Coiled coil</keyword>
<dbReference type="InterPro" id="IPR027417">
    <property type="entry name" value="P-loop_NTPase"/>
</dbReference>
<comment type="function">
    <text evidence="9">ATPase which is responsible for recognizing, binding, unfolding and translocation of substrate proteins into the archaeal 20S proteasome core particle. Is essential for opening the gate of the 20S proteasome via an interaction with its C-terminus, thereby allowing substrate entry and access to the site of proteolysis. Thus, the C-termini of the proteasomal ATPase function like a 'key in a lock' to induce gate opening and therefore regulate proteolysis. Unfolding activity requires energy from ATP hydrolysis, whereas ATP binding alone promotes ATPase-20S proteasome association which triggers gate opening, and supports translocation of unfolded substrates.</text>
</comment>
<comment type="subunit">
    <text evidence="9">Homohexamer. The hexameric complex has a two-ring architecture resembling a top hat that caps the 20S proteasome core at one or both ends. Upon ATP-binding, the C-terminus of PAN interacts with the alpha-rings of the proteasome core by binding to the intersubunit pockets.</text>
</comment>
<keyword evidence="4 9" id="KW-0547">Nucleotide-binding</keyword>
<organism evidence="13 14">
    <name type="scientific">Natronorubrum sediminis</name>
    <dbReference type="NCBI Taxonomy" id="640943"/>
    <lineage>
        <taxon>Archaea</taxon>
        <taxon>Methanobacteriati</taxon>
        <taxon>Methanobacteriota</taxon>
        <taxon>Stenosarchaea group</taxon>
        <taxon>Halobacteria</taxon>
        <taxon>Halobacteriales</taxon>
        <taxon>Natrialbaceae</taxon>
        <taxon>Natronorubrum</taxon>
    </lineage>
</organism>
<dbReference type="PROSITE" id="PS00674">
    <property type="entry name" value="AAA"/>
    <property type="match status" value="1"/>
</dbReference>
<evidence type="ECO:0000313" key="13">
    <source>
        <dbReference type="EMBL" id="SEH13018.1"/>
    </source>
</evidence>
<reference evidence="14" key="1">
    <citation type="submission" date="2016-10" db="EMBL/GenBank/DDBJ databases">
        <authorList>
            <person name="Varghese N."/>
            <person name="Submissions S."/>
        </authorList>
    </citation>
    <scope>NUCLEOTIDE SEQUENCE [LARGE SCALE GENOMIC DNA]</scope>
    <source>
        <strain evidence="14">CGMCC 1.8981</strain>
    </source>
</reference>
<dbReference type="InterPro" id="IPR023501">
    <property type="entry name" value="Nucleotidase_PAN"/>
</dbReference>
<evidence type="ECO:0000313" key="14">
    <source>
        <dbReference type="Proteomes" id="UP000199112"/>
    </source>
</evidence>
<comment type="subcellular location">
    <subcellularLocation>
        <location evidence="1 9">Cytoplasm</location>
    </subcellularLocation>
</comment>
<dbReference type="Gene3D" id="2.40.50.140">
    <property type="entry name" value="Nucleic acid-binding proteins"/>
    <property type="match status" value="1"/>
</dbReference>
<keyword evidence="8 9" id="KW-0143">Chaperone</keyword>
<dbReference type="Pfam" id="PF16450">
    <property type="entry name" value="Prot_ATP_ID_OB_C"/>
    <property type="match status" value="1"/>
</dbReference>
<dbReference type="SMART" id="SM00382">
    <property type="entry name" value="AAA"/>
    <property type="match status" value="1"/>
</dbReference>
<dbReference type="RefSeq" id="WP_090505837.1">
    <property type="nucleotide sequence ID" value="NZ_FNWL01000001.1"/>
</dbReference>
<dbReference type="InterPro" id="IPR041569">
    <property type="entry name" value="AAA_lid_3"/>
</dbReference>
<feature type="binding site" evidence="9">
    <location>
        <begin position="196"/>
        <end position="201"/>
    </location>
    <ligand>
        <name>ATP</name>
        <dbReference type="ChEBI" id="CHEBI:30616"/>
    </ligand>
</feature>
<evidence type="ECO:0000256" key="7">
    <source>
        <dbReference type="ARBA" id="ARBA00023054"/>
    </source>
</evidence>
<evidence type="ECO:0000256" key="11">
    <source>
        <dbReference type="SAM" id="MobiDB-lite"/>
    </source>
</evidence>